<dbReference type="AlphaFoldDB" id="A0AAW2TUH6"/>
<dbReference type="EMBL" id="JACGWJ010000007">
    <property type="protein sequence ID" value="KAL0408120.1"/>
    <property type="molecule type" value="Genomic_DNA"/>
</dbReference>
<dbReference type="InterPro" id="IPR039619">
    <property type="entry name" value="MAKR2/5"/>
</dbReference>
<comment type="caution">
    <text evidence="2">The sequence shown here is derived from an EMBL/GenBank/DDBJ whole genome shotgun (WGS) entry which is preliminary data.</text>
</comment>
<accession>A0AAW2TUH6</accession>
<sequence>MISTLSLSLSLSPHFNYYTGAANHGSLHFTQILAYRRRHWWGATALFTGDSTFTTRTTTKTIVAPLANNSPYSDDGDDGPYFDLEFSLADGTQEPAGEAGIENEDQTSETTEAESVSGDEELLSENENDEEEDEAELKLALTNDESPDQIATLSPPDGLFHLVPIGPSSVNLSGLDESFKFPISLLKSATKIRVLLLKLKKSKSGNGFLEKAVESKKCGGNEQVSALDERENQGKDSDDKMLTVKFKVEEFKGPLVSLFARDNDSRAASDERNLTKEVVQKYLKMLKPLYSIRVSNLYFEKMKFSGQESFRAGGPAAEKGCRQTPEAAARSDVKTHQKQGSNNLQAGLKVVRKHLGKSRSTSAAVAVSPSGRMSSNRHDAEDGIQGAILHCKRSFNASRDVESATLCRSASDPSYDKSVVIPTAEVEGTKV</sequence>
<reference evidence="2" key="2">
    <citation type="journal article" date="2024" name="Plant">
        <title>Genomic evolution and insights into agronomic trait innovations of Sesamum species.</title>
        <authorList>
            <person name="Miao H."/>
            <person name="Wang L."/>
            <person name="Qu L."/>
            <person name="Liu H."/>
            <person name="Sun Y."/>
            <person name="Le M."/>
            <person name="Wang Q."/>
            <person name="Wei S."/>
            <person name="Zheng Y."/>
            <person name="Lin W."/>
            <person name="Duan Y."/>
            <person name="Cao H."/>
            <person name="Xiong S."/>
            <person name="Wang X."/>
            <person name="Wei L."/>
            <person name="Li C."/>
            <person name="Ma Q."/>
            <person name="Ju M."/>
            <person name="Zhao R."/>
            <person name="Li G."/>
            <person name="Mu C."/>
            <person name="Tian Q."/>
            <person name="Mei H."/>
            <person name="Zhang T."/>
            <person name="Gao T."/>
            <person name="Zhang H."/>
        </authorList>
    </citation>
    <scope>NUCLEOTIDE SEQUENCE</scope>
    <source>
        <strain evidence="2">G02</strain>
    </source>
</reference>
<dbReference type="PANTHER" id="PTHR33929:SF1">
    <property type="entry name" value="MEMBRANE-ASSOCIATED KINASE REGULATOR 2-RELATED"/>
    <property type="match status" value="1"/>
</dbReference>
<proteinExistence type="predicted"/>
<dbReference type="GO" id="GO:0016301">
    <property type="term" value="F:kinase activity"/>
    <property type="evidence" value="ECO:0007669"/>
    <property type="project" value="UniProtKB-KW"/>
</dbReference>
<protein>
    <submittedName>
        <fullName evidence="2">Membrane-associated kinase regulator 2</fullName>
    </submittedName>
</protein>
<feature type="compositionally biased region" description="Acidic residues" evidence="1">
    <location>
        <begin position="117"/>
        <end position="134"/>
    </location>
</feature>
<feature type="region of interest" description="Disordered" evidence="1">
    <location>
        <begin position="315"/>
        <end position="379"/>
    </location>
</feature>
<reference evidence="2" key="1">
    <citation type="submission" date="2020-06" db="EMBL/GenBank/DDBJ databases">
        <authorList>
            <person name="Li T."/>
            <person name="Hu X."/>
            <person name="Zhang T."/>
            <person name="Song X."/>
            <person name="Zhang H."/>
            <person name="Dai N."/>
            <person name="Sheng W."/>
            <person name="Hou X."/>
            <person name="Wei L."/>
        </authorList>
    </citation>
    <scope>NUCLEOTIDE SEQUENCE</scope>
    <source>
        <strain evidence="2">G02</strain>
        <tissue evidence="2">Leaf</tissue>
    </source>
</reference>
<name>A0AAW2TUH6_SESRA</name>
<feature type="region of interest" description="Disordered" evidence="1">
    <location>
        <begin position="94"/>
        <end position="134"/>
    </location>
</feature>
<organism evidence="2">
    <name type="scientific">Sesamum radiatum</name>
    <name type="common">Black benniseed</name>
    <dbReference type="NCBI Taxonomy" id="300843"/>
    <lineage>
        <taxon>Eukaryota</taxon>
        <taxon>Viridiplantae</taxon>
        <taxon>Streptophyta</taxon>
        <taxon>Embryophyta</taxon>
        <taxon>Tracheophyta</taxon>
        <taxon>Spermatophyta</taxon>
        <taxon>Magnoliopsida</taxon>
        <taxon>eudicotyledons</taxon>
        <taxon>Gunneridae</taxon>
        <taxon>Pentapetalae</taxon>
        <taxon>asterids</taxon>
        <taxon>lamiids</taxon>
        <taxon>Lamiales</taxon>
        <taxon>Pedaliaceae</taxon>
        <taxon>Sesamum</taxon>
    </lineage>
</organism>
<keyword evidence="2" id="KW-0808">Transferase</keyword>
<evidence type="ECO:0000256" key="1">
    <source>
        <dbReference type="SAM" id="MobiDB-lite"/>
    </source>
</evidence>
<dbReference type="PANTHER" id="PTHR33929">
    <property type="entry name" value="MEMBRANE-ASSOCIATED KINASE REGULATOR 2-RELATED"/>
    <property type="match status" value="1"/>
</dbReference>
<evidence type="ECO:0000313" key="2">
    <source>
        <dbReference type="EMBL" id="KAL0408120.1"/>
    </source>
</evidence>
<dbReference type="GO" id="GO:0005886">
    <property type="term" value="C:plasma membrane"/>
    <property type="evidence" value="ECO:0007669"/>
    <property type="project" value="InterPro"/>
</dbReference>
<keyword evidence="2" id="KW-0418">Kinase</keyword>
<gene>
    <name evidence="2" type="ORF">Sradi_1746400</name>
</gene>